<dbReference type="GO" id="GO:0004805">
    <property type="term" value="F:trehalose-phosphatase activity"/>
    <property type="evidence" value="ECO:0007669"/>
    <property type="project" value="TreeGrafter"/>
</dbReference>
<evidence type="ECO:0000313" key="3">
    <source>
        <dbReference type="EMBL" id="OEJ84854.1"/>
    </source>
</evidence>
<dbReference type="SUPFAM" id="SSF53756">
    <property type="entry name" value="UDP-Glycosyltransferase/glycogen phosphorylase"/>
    <property type="match status" value="1"/>
</dbReference>
<dbReference type="InterPro" id="IPR036412">
    <property type="entry name" value="HAD-like_sf"/>
</dbReference>
<dbReference type="OrthoDB" id="755951at2759"/>
<dbReference type="Pfam" id="PF02358">
    <property type="entry name" value="Trehalose_PPase"/>
    <property type="match status" value="1"/>
</dbReference>
<dbReference type="Proteomes" id="UP000095358">
    <property type="component" value="Unassembled WGS sequence"/>
</dbReference>
<keyword evidence="1" id="KW-0597">Phosphoprotein</keyword>
<dbReference type="Pfam" id="PF00982">
    <property type="entry name" value="Glyco_transf_20"/>
    <property type="match status" value="1"/>
</dbReference>
<dbReference type="GO" id="GO:0003825">
    <property type="term" value="F:alpha,alpha-trehalose-phosphate synthase (UDP-forming) activity"/>
    <property type="evidence" value="ECO:0007669"/>
    <property type="project" value="TreeGrafter"/>
</dbReference>
<feature type="region of interest" description="Disordered" evidence="2">
    <location>
        <begin position="374"/>
        <end position="408"/>
    </location>
</feature>
<protein>
    <submittedName>
        <fullName evidence="3">Trehalose synthase complex regulatory subunit TSL1</fullName>
    </submittedName>
</protein>
<dbReference type="GO" id="GO:0005946">
    <property type="term" value="C:alpha,alpha-trehalose-phosphate synthase complex (UDP-forming)"/>
    <property type="evidence" value="ECO:0007669"/>
    <property type="project" value="TreeGrafter"/>
</dbReference>
<dbReference type="InterPro" id="IPR001830">
    <property type="entry name" value="Glyco_trans_20"/>
</dbReference>
<dbReference type="SUPFAM" id="SSF56784">
    <property type="entry name" value="HAD-like"/>
    <property type="match status" value="1"/>
</dbReference>
<evidence type="ECO:0000256" key="1">
    <source>
        <dbReference type="ARBA" id="ARBA00022553"/>
    </source>
</evidence>
<dbReference type="PANTHER" id="PTHR10788">
    <property type="entry name" value="TREHALOSE-6-PHOSPHATE SYNTHASE"/>
    <property type="match status" value="1"/>
</dbReference>
<accession>A0A1E5RD90</accession>
<dbReference type="FunFam" id="3.40.50.2000:FF:000099">
    <property type="entry name" value="Alpha,alpha-trehalose phosphate synthase subunit, putative"/>
    <property type="match status" value="1"/>
</dbReference>
<organism evidence="3 4">
    <name type="scientific">Hanseniaspora uvarum</name>
    <name type="common">Yeast</name>
    <name type="synonym">Kloeckera apiculata</name>
    <dbReference type="NCBI Taxonomy" id="29833"/>
    <lineage>
        <taxon>Eukaryota</taxon>
        <taxon>Fungi</taxon>
        <taxon>Dikarya</taxon>
        <taxon>Ascomycota</taxon>
        <taxon>Saccharomycotina</taxon>
        <taxon>Saccharomycetes</taxon>
        <taxon>Saccharomycodales</taxon>
        <taxon>Saccharomycodaceae</taxon>
        <taxon>Hanseniaspora</taxon>
    </lineage>
</organism>
<dbReference type="PANTHER" id="PTHR10788:SF15">
    <property type="entry name" value="TREHALOSE SYNTHASE COMPLEX REGULATORY SUBUNIT TPS3-RELATED"/>
    <property type="match status" value="1"/>
</dbReference>
<dbReference type="STRING" id="29833.A0A1E5RD90"/>
<feature type="compositionally biased region" description="Low complexity" evidence="2">
    <location>
        <begin position="1239"/>
        <end position="1253"/>
    </location>
</feature>
<dbReference type="InterPro" id="IPR003337">
    <property type="entry name" value="Trehalose_PPase"/>
</dbReference>
<comment type="caution">
    <text evidence="3">The sequence shown here is derived from an EMBL/GenBank/DDBJ whole genome shotgun (WGS) entry which is preliminary data.</text>
</comment>
<sequence length="1374" mass="153842">MVVILASLFLPFTPQFEIKSNLGDTEALIDSNIIKDSSLPPNSALNNASHTNPGEFSYSNVNSGAITPEVEEQSPLLLVNSPIMTNPNTKRNYTRARSNTNSFYKEAGVTEGDAVEGVFDPNVASKKHQQLSKEEVFKSNSMITPQDIINEKIQNGDISGLKKEKDADALIDSSKIGNSAIIVNPDEHEALKDNNVEDSDAFMNNLTAGASGFNMSNVNQHVPNTIDSVASQVNIESLARKRHPHNQTPNSRKPNEPVFSDLLKHNLGSSANLDSDYNSMASSMNSSASNLNSLLMEPQARHLNNSRLQGAHDLSSPLHASTNGLNQNHSLLKQVSNVLMNNKPAGTIITPKSRELPSEEKNVDVSRDLKAGLSSTTSMRRIHRKSSGAGPNPGMETISRSNSQTQPHSNFKSQLFEIDDVLEHAIQDEPTLYQPNTDPSVDSMYPARNLHVDGTFSDDGVGSDNDSKRVERASFEFNQQEVPKFGGYSNAEFLKNNLLNGQQNIFSKADWSIVPSHKCNTGLKNAVNTAIFEKTFNQPVIFYGTLGVPTDVLPENVLNNVTGTLKDEFNCEAVISDDITFKGAYKNFCKEILWPTFHYQIPDNPKSKAFEDHSWNHYKALNQKFADKIIENYSEDDTVWVHDYHLLLVPGMVREKLPDAKIGFSLHISFPSSEVFRCFAQRDFILKGLLGANSLGFQTEEYAKHFALTCNRLMQTDGDIEDGIKFAGRTIHICTIPIGIDAFEIQRKLRNAEDFDFFKNIIKDRWASNENKRLIVSKDQFDSLRGLKTKFMAYEKFLRDNPSYISRVCFVQVVTGSTKKDKYLEKEIVGLVDRINNLSTDITMHQNIVLLTQDLTEIQYYALLSEADIFWVNSMREGMNLACHDFIVANSDKNSPLMISEFTGSAELFKEGCLLTNPWDIKRLSEIVKFALEMSPEEKRRRWKKMMKKLTITDSDNWIISSVKSINSSWELNIERSTLFNLQNEEWEESYNSCKGKNKLFVFKISEPPTPEIIKTMNDLCSVPGNKVFILNSFDKATVERYYARVANLNLIAENGAFVRIDGVWYTLMGDNLWKNEVLPLLQDKLERLPGSYIKAGESMFRIHTENADDKDRVNDIVGDLILHINTLFGSRKGIHAYYHKSILFVQQFGLSLRALKFIFDYYASSGSSSMHRNSSATSLFNLNSNSNGYADNGINMSRGPSMHSPLLKPLMSPITPSTPSKVQLQLKSVNSISDLQGDDNLNNDDNSSIRSSVDGSNGDYFNNKNNISLLGSANIRPHLNTFQSFEQLNLLNNNSSCGENLKGVNKFSFAMITGSSSPTIEPLFEYINRFKGANIAYTYTCVYGDPTSTNAHQHVNGMNDLIKLLSANEEDSD</sequence>
<name>A0A1E5RD90_HANUV</name>
<dbReference type="EMBL" id="LPNN01000007">
    <property type="protein sequence ID" value="OEJ84854.1"/>
    <property type="molecule type" value="Genomic_DNA"/>
</dbReference>
<dbReference type="Gene3D" id="3.40.50.2000">
    <property type="entry name" value="Glycogen Phosphorylase B"/>
    <property type="match status" value="2"/>
</dbReference>
<dbReference type="GO" id="GO:0005829">
    <property type="term" value="C:cytosol"/>
    <property type="evidence" value="ECO:0007669"/>
    <property type="project" value="TreeGrafter"/>
</dbReference>
<proteinExistence type="predicted"/>
<dbReference type="CDD" id="cd03788">
    <property type="entry name" value="GT20_TPS"/>
    <property type="match status" value="1"/>
</dbReference>
<gene>
    <name evidence="3" type="ORF">AWRI3580_g3443</name>
</gene>
<dbReference type="GO" id="GO:0005992">
    <property type="term" value="P:trehalose biosynthetic process"/>
    <property type="evidence" value="ECO:0007669"/>
    <property type="project" value="InterPro"/>
</dbReference>
<dbReference type="VEuPathDB" id="FungiDB:AWRI3580_g3443"/>
<feature type="region of interest" description="Disordered" evidence="2">
    <location>
        <begin position="1235"/>
        <end position="1256"/>
    </location>
</feature>
<keyword evidence="4" id="KW-1185">Reference proteome</keyword>
<evidence type="ECO:0000313" key="4">
    <source>
        <dbReference type="Proteomes" id="UP000095358"/>
    </source>
</evidence>
<evidence type="ECO:0000256" key="2">
    <source>
        <dbReference type="SAM" id="MobiDB-lite"/>
    </source>
</evidence>
<feature type="region of interest" description="Disordered" evidence="2">
    <location>
        <begin position="241"/>
        <end position="260"/>
    </location>
</feature>
<feature type="compositionally biased region" description="Polar residues" evidence="2">
    <location>
        <begin position="398"/>
        <end position="408"/>
    </location>
</feature>
<reference evidence="4" key="1">
    <citation type="journal article" date="2016" name="Genome Announc.">
        <title>Genome sequences of three species of Hanseniaspora isolated from spontaneous wine fermentations.</title>
        <authorList>
            <person name="Sternes P.R."/>
            <person name="Lee D."/>
            <person name="Kutyna D.R."/>
            <person name="Borneman A.R."/>
        </authorList>
    </citation>
    <scope>NUCLEOTIDE SEQUENCE [LARGE SCALE GENOMIC DNA]</scope>
    <source>
        <strain evidence="4">AWRI3580</strain>
    </source>
</reference>